<dbReference type="SUPFAM" id="SSF52540">
    <property type="entry name" value="P-loop containing nucleoside triphosphate hydrolases"/>
    <property type="match status" value="1"/>
</dbReference>
<evidence type="ECO:0000313" key="1">
    <source>
        <dbReference type="EMBL" id="WCZ35011.1"/>
    </source>
</evidence>
<gene>
    <name evidence="1" type="ORF">CIHUM_08000</name>
</gene>
<keyword evidence="2" id="KW-1185">Reference proteome</keyword>
<sequence>MDSFLEESGTVFLVSHGAKTIQDNCSRALWLHEGEIIADGPAESLTKRYRVWSNRAATGKDDEAEKIIRETAASYTPPAIRLSSETASR</sequence>
<reference evidence="1 2" key="1">
    <citation type="submission" date="2020-10" db="EMBL/GenBank/DDBJ databases">
        <title>Complete genome sequence of Corynebacterium ihumii DSM 45751.</title>
        <authorList>
            <person name="Ruckert C."/>
            <person name="Albersmeier A."/>
            <person name="Busche T."/>
            <person name="Jaenicke S."/>
            <person name="Winkler A."/>
            <person name="Friethjonsson O.H."/>
            <person name="Hreggviethsson G.O."/>
            <person name="Lambert C."/>
            <person name="Badcock D."/>
            <person name="Bernaerts K."/>
            <person name="Anne J."/>
            <person name="Economou A."/>
            <person name="Kalinowski J."/>
        </authorList>
    </citation>
    <scope>NUCLEOTIDE SEQUENCE [LARGE SCALE GENOMIC DNA]</scope>
    <source>
        <strain evidence="1 2">DSM 45751</strain>
    </source>
</reference>
<organism evidence="1 2">
    <name type="scientific">Corynebacterium ihumii</name>
    <dbReference type="NCBI Taxonomy" id="1232427"/>
    <lineage>
        <taxon>Bacteria</taxon>
        <taxon>Bacillati</taxon>
        <taxon>Actinomycetota</taxon>
        <taxon>Actinomycetes</taxon>
        <taxon>Mycobacteriales</taxon>
        <taxon>Corynebacteriaceae</taxon>
        <taxon>Corynebacterium</taxon>
    </lineage>
</organism>
<name>A0ABY7UEH9_9CORY</name>
<dbReference type="InterPro" id="IPR050683">
    <property type="entry name" value="Bact_Polysacc_Export_ATP-bd"/>
</dbReference>
<proteinExistence type="predicted"/>
<dbReference type="EMBL" id="CP063190">
    <property type="protein sequence ID" value="WCZ35011.1"/>
    <property type="molecule type" value="Genomic_DNA"/>
</dbReference>
<dbReference type="PANTHER" id="PTHR46743">
    <property type="entry name" value="TEICHOIC ACIDS EXPORT ATP-BINDING PROTEIN TAGH"/>
    <property type="match status" value="1"/>
</dbReference>
<protein>
    <recommendedName>
        <fullName evidence="3">ABC transporter ATP-binding protein</fullName>
    </recommendedName>
</protein>
<evidence type="ECO:0008006" key="3">
    <source>
        <dbReference type="Google" id="ProtNLM"/>
    </source>
</evidence>
<accession>A0ABY7UEH9</accession>
<dbReference type="Gene3D" id="3.40.50.300">
    <property type="entry name" value="P-loop containing nucleotide triphosphate hydrolases"/>
    <property type="match status" value="1"/>
</dbReference>
<dbReference type="InterPro" id="IPR027417">
    <property type="entry name" value="P-loop_NTPase"/>
</dbReference>
<dbReference type="Proteomes" id="UP001220577">
    <property type="component" value="Chromosome"/>
</dbReference>
<dbReference type="PANTHER" id="PTHR46743:SF2">
    <property type="entry name" value="TEICHOIC ACIDS EXPORT ATP-BINDING PROTEIN TAGH"/>
    <property type="match status" value="1"/>
</dbReference>
<evidence type="ECO:0000313" key="2">
    <source>
        <dbReference type="Proteomes" id="UP001220577"/>
    </source>
</evidence>